<proteinExistence type="predicted"/>
<reference evidence="1" key="1">
    <citation type="journal article" date="2014" name="Front. Microbiol.">
        <title>High frequency of phylogenetically diverse reductive dehalogenase-homologous genes in deep subseafloor sedimentary metagenomes.</title>
        <authorList>
            <person name="Kawai M."/>
            <person name="Futagami T."/>
            <person name="Toyoda A."/>
            <person name="Takaki Y."/>
            <person name="Nishi S."/>
            <person name="Hori S."/>
            <person name="Arai W."/>
            <person name="Tsubouchi T."/>
            <person name="Morono Y."/>
            <person name="Uchiyama I."/>
            <person name="Ito T."/>
            <person name="Fujiyama A."/>
            <person name="Inagaki F."/>
            <person name="Takami H."/>
        </authorList>
    </citation>
    <scope>NUCLEOTIDE SEQUENCE</scope>
    <source>
        <strain evidence="1">Expedition CK06-06</strain>
    </source>
</reference>
<protein>
    <submittedName>
        <fullName evidence="1">Uncharacterized protein</fullName>
    </submittedName>
</protein>
<dbReference type="AlphaFoldDB" id="X1QAM2"/>
<gene>
    <name evidence="1" type="ORF">S06H3_60873</name>
</gene>
<sequence>DYLLLKEFSQRAGLSMAEALHKFITGKPKPEPEPEPVAARLASKVTAPVPATRSTPVPTASSVSVPVTAITTNGNKIVAFRIKSKGVRYD</sequence>
<comment type="caution">
    <text evidence="1">The sequence shown here is derived from an EMBL/GenBank/DDBJ whole genome shotgun (WGS) entry which is preliminary data.</text>
</comment>
<evidence type="ECO:0000313" key="1">
    <source>
        <dbReference type="EMBL" id="GAI48065.1"/>
    </source>
</evidence>
<dbReference type="EMBL" id="BARV01039797">
    <property type="protein sequence ID" value="GAI48065.1"/>
    <property type="molecule type" value="Genomic_DNA"/>
</dbReference>
<feature type="non-terminal residue" evidence="1">
    <location>
        <position position="1"/>
    </location>
</feature>
<accession>X1QAM2</accession>
<organism evidence="1">
    <name type="scientific">marine sediment metagenome</name>
    <dbReference type="NCBI Taxonomy" id="412755"/>
    <lineage>
        <taxon>unclassified sequences</taxon>
        <taxon>metagenomes</taxon>
        <taxon>ecological metagenomes</taxon>
    </lineage>
</organism>
<name>X1QAM2_9ZZZZ</name>